<feature type="compositionally biased region" description="Gly residues" evidence="1">
    <location>
        <begin position="154"/>
        <end position="172"/>
    </location>
</feature>
<sequence>MSSILYTSIHYIHGEKMRYLALLFLVPLALAAPQLTPTTVSGTVIGVNGNYVMLNVSGKVVTVAIPKNMPNATQYLTPGTYVTIEGYVTPMGVVRASKIEVGNVTITPQRLYQNSTGLGMANGRGGPMAMGNVTNTQTVQPPMQRPMATATGTPMGGMGQGRGQGPHGRWNG</sequence>
<reference evidence="2" key="1">
    <citation type="submission" date="2013-11" db="EMBL/GenBank/DDBJ databases">
        <title>Comparative genomics of Ignicoccus.</title>
        <authorList>
            <person name="Podar M."/>
        </authorList>
    </citation>
    <scope>NUCLEOTIDE SEQUENCE</scope>
    <source>
        <strain evidence="2">DSM 13166</strain>
    </source>
</reference>
<proteinExistence type="predicted"/>
<evidence type="ECO:0000256" key="1">
    <source>
        <dbReference type="SAM" id="MobiDB-lite"/>
    </source>
</evidence>
<protein>
    <submittedName>
        <fullName evidence="2">Uncharacterized protein</fullName>
    </submittedName>
</protein>
<dbReference type="Proteomes" id="UP001063698">
    <property type="component" value="Chromosome"/>
</dbReference>
<dbReference type="KEGG" id="ipc:IPA_06605"/>
<organism evidence="2 3">
    <name type="scientific">Ignicoccus pacificus DSM 13166</name>
    <dbReference type="NCBI Taxonomy" id="940294"/>
    <lineage>
        <taxon>Archaea</taxon>
        <taxon>Thermoproteota</taxon>
        <taxon>Thermoprotei</taxon>
        <taxon>Desulfurococcales</taxon>
        <taxon>Desulfurococcaceae</taxon>
        <taxon>Ignicoccus</taxon>
    </lineage>
</organism>
<keyword evidence="3" id="KW-1185">Reference proteome</keyword>
<name>A0A977KBJ9_9CREN</name>
<feature type="region of interest" description="Disordered" evidence="1">
    <location>
        <begin position="151"/>
        <end position="172"/>
    </location>
</feature>
<gene>
    <name evidence="2" type="ORF">IPA_06605</name>
</gene>
<dbReference type="EMBL" id="CP006868">
    <property type="protein sequence ID" value="UXD22600.1"/>
    <property type="molecule type" value="Genomic_DNA"/>
</dbReference>
<evidence type="ECO:0000313" key="2">
    <source>
        <dbReference type="EMBL" id="UXD22600.1"/>
    </source>
</evidence>
<evidence type="ECO:0000313" key="3">
    <source>
        <dbReference type="Proteomes" id="UP001063698"/>
    </source>
</evidence>
<accession>A0A977KBJ9</accession>
<dbReference type="AlphaFoldDB" id="A0A977KBJ9"/>